<keyword evidence="2" id="KW-1185">Reference proteome</keyword>
<proteinExistence type="predicted"/>
<organism evidence="1 2">
    <name type="scientific">Pajaroellobacter abortibovis</name>
    <dbReference type="NCBI Taxonomy" id="1882918"/>
    <lineage>
        <taxon>Bacteria</taxon>
        <taxon>Pseudomonadati</taxon>
        <taxon>Myxococcota</taxon>
        <taxon>Polyangia</taxon>
        <taxon>Polyangiales</taxon>
        <taxon>Polyangiaceae</taxon>
    </lineage>
</organism>
<accession>A0A1L6MXQ7</accession>
<dbReference type="Proteomes" id="UP000185544">
    <property type="component" value="Chromosome"/>
</dbReference>
<evidence type="ECO:0000313" key="1">
    <source>
        <dbReference type="EMBL" id="APS00373.1"/>
    </source>
</evidence>
<dbReference type="AlphaFoldDB" id="A0A1L6MXQ7"/>
<gene>
    <name evidence="1" type="ORF">BCY86_06535</name>
</gene>
<evidence type="ECO:0000313" key="2">
    <source>
        <dbReference type="Proteomes" id="UP000185544"/>
    </source>
</evidence>
<dbReference type="RefSeq" id="WP_075277038.1">
    <property type="nucleotide sequence ID" value="NZ_CP016908.1"/>
</dbReference>
<dbReference type="KEGG" id="pabo:BCY86_06535"/>
<reference evidence="1 2" key="1">
    <citation type="submission" date="2016-08" db="EMBL/GenBank/DDBJ databases">
        <title>Identification and validation of antigenic proteins from Pajaroellobacter abortibovis using de-novo genome sequence assembly and reverse vaccinology.</title>
        <authorList>
            <person name="Welly B.T."/>
            <person name="Miller M.R."/>
            <person name="Stott J.L."/>
            <person name="Blanchard M.T."/>
            <person name="Islas-Trejo A.D."/>
            <person name="O'Rourke S.M."/>
            <person name="Young A.E."/>
            <person name="Medrano J.F."/>
            <person name="Van Eenennaam A.L."/>
        </authorList>
    </citation>
    <scope>NUCLEOTIDE SEQUENCE [LARGE SCALE GENOMIC DNA]</scope>
    <source>
        <strain evidence="1 2">BTF92-0548A/99-0131</strain>
    </source>
</reference>
<protein>
    <submittedName>
        <fullName evidence="1">Uncharacterized protein</fullName>
    </submittedName>
</protein>
<dbReference type="EMBL" id="CP016908">
    <property type="protein sequence ID" value="APS00373.1"/>
    <property type="molecule type" value="Genomic_DNA"/>
</dbReference>
<name>A0A1L6MXQ7_9BACT</name>
<sequence>MNPELTERTIQRYADRFSLLSESFKQTGALISSIRYIQQNLNEMIGVLLKIYPHINKSKISCEKNTREITKQFETEIQKTSTQESLYMLQFGLLLNKAVGQSSIKLEEYVRRAYTNNHQ</sequence>